<keyword evidence="2" id="KW-1185">Reference proteome</keyword>
<protein>
    <submittedName>
        <fullName evidence="1">Uncharacterized protein</fullName>
    </submittedName>
</protein>
<dbReference type="AlphaFoldDB" id="A0AAV5MH36"/>
<sequence>MQGHYCPLFYHVIVNKVLIILMRPGWKEMKASESNLNAVLLQRQSGPPSAKRGASGCITLLNTKDGKQLSFYFSSLLSINC</sequence>
<evidence type="ECO:0000313" key="1">
    <source>
        <dbReference type="EMBL" id="GKV48354.1"/>
    </source>
</evidence>
<proteinExistence type="predicted"/>
<reference evidence="1 2" key="1">
    <citation type="journal article" date="2021" name="Commun. Biol.">
        <title>The genome of Shorea leprosula (Dipterocarpaceae) highlights the ecological relevance of drought in aseasonal tropical rainforests.</title>
        <authorList>
            <person name="Ng K.K.S."/>
            <person name="Kobayashi M.J."/>
            <person name="Fawcett J.A."/>
            <person name="Hatakeyama M."/>
            <person name="Paape T."/>
            <person name="Ng C.H."/>
            <person name="Ang C.C."/>
            <person name="Tnah L.H."/>
            <person name="Lee C.T."/>
            <person name="Nishiyama T."/>
            <person name="Sese J."/>
            <person name="O'Brien M.J."/>
            <person name="Copetti D."/>
            <person name="Mohd Noor M.I."/>
            <person name="Ong R.C."/>
            <person name="Putra M."/>
            <person name="Sireger I.Z."/>
            <person name="Indrioko S."/>
            <person name="Kosugi Y."/>
            <person name="Izuno A."/>
            <person name="Isagi Y."/>
            <person name="Lee S.L."/>
            <person name="Shimizu K.K."/>
        </authorList>
    </citation>
    <scope>NUCLEOTIDE SEQUENCE [LARGE SCALE GENOMIC DNA]</scope>
    <source>
        <strain evidence="1">214</strain>
    </source>
</reference>
<gene>
    <name evidence="1" type="ORF">SLEP1_g55177</name>
</gene>
<evidence type="ECO:0000313" key="2">
    <source>
        <dbReference type="Proteomes" id="UP001054252"/>
    </source>
</evidence>
<organism evidence="1 2">
    <name type="scientific">Rubroshorea leprosula</name>
    <dbReference type="NCBI Taxonomy" id="152421"/>
    <lineage>
        <taxon>Eukaryota</taxon>
        <taxon>Viridiplantae</taxon>
        <taxon>Streptophyta</taxon>
        <taxon>Embryophyta</taxon>
        <taxon>Tracheophyta</taxon>
        <taxon>Spermatophyta</taxon>
        <taxon>Magnoliopsida</taxon>
        <taxon>eudicotyledons</taxon>
        <taxon>Gunneridae</taxon>
        <taxon>Pentapetalae</taxon>
        <taxon>rosids</taxon>
        <taxon>malvids</taxon>
        <taxon>Malvales</taxon>
        <taxon>Dipterocarpaceae</taxon>
        <taxon>Rubroshorea</taxon>
    </lineage>
</organism>
<comment type="caution">
    <text evidence="1">The sequence shown here is derived from an EMBL/GenBank/DDBJ whole genome shotgun (WGS) entry which is preliminary data.</text>
</comment>
<dbReference type="Proteomes" id="UP001054252">
    <property type="component" value="Unassembled WGS sequence"/>
</dbReference>
<accession>A0AAV5MH36</accession>
<dbReference type="EMBL" id="BPVZ01000254">
    <property type="protein sequence ID" value="GKV48354.1"/>
    <property type="molecule type" value="Genomic_DNA"/>
</dbReference>
<name>A0AAV5MH36_9ROSI</name>